<evidence type="ECO:0000313" key="1">
    <source>
        <dbReference type="EMBL" id="VDL95836.1"/>
    </source>
</evidence>
<name>A0A183SZ03_SCHSO</name>
<dbReference type="Proteomes" id="UP000275846">
    <property type="component" value="Unassembled WGS sequence"/>
</dbReference>
<proteinExistence type="predicted"/>
<gene>
    <name evidence="1" type="ORF">SSLN_LOCUS9451</name>
</gene>
<accession>A0A183SZ03</accession>
<dbReference type="WBParaSite" id="SSLN_0000981101-mRNA-1">
    <property type="protein sequence ID" value="SSLN_0000981101-mRNA-1"/>
    <property type="gene ID" value="SSLN_0000981101"/>
</dbReference>
<evidence type="ECO:0000313" key="3">
    <source>
        <dbReference type="WBParaSite" id="SSLN_0000981101-mRNA-1"/>
    </source>
</evidence>
<evidence type="ECO:0000313" key="2">
    <source>
        <dbReference type="Proteomes" id="UP000275846"/>
    </source>
</evidence>
<protein>
    <submittedName>
        <fullName evidence="3">C2H2-type domain-containing protein</fullName>
    </submittedName>
</protein>
<keyword evidence="2" id="KW-1185">Reference proteome</keyword>
<reference evidence="1 2" key="2">
    <citation type="submission" date="2018-11" db="EMBL/GenBank/DDBJ databases">
        <authorList>
            <consortium name="Pathogen Informatics"/>
        </authorList>
    </citation>
    <scope>NUCLEOTIDE SEQUENCE [LARGE SCALE GENOMIC DNA]</scope>
    <source>
        <strain evidence="1 2">NST_G2</strain>
    </source>
</reference>
<reference evidence="3" key="1">
    <citation type="submission" date="2016-06" db="UniProtKB">
        <authorList>
            <consortium name="WormBaseParasite"/>
        </authorList>
    </citation>
    <scope>IDENTIFICATION</scope>
</reference>
<dbReference type="EMBL" id="UYSU01035246">
    <property type="protein sequence ID" value="VDL95836.1"/>
    <property type="molecule type" value="Genomic_DNA"/>
</dbReference>
<dbReference type="AlphaFoldDB" id="A0A183SZ03"/>
<organism evidence="3">
    <name type="scientific">Schistocephalus solidus</name>
    <name type="common">Tapeworm</name>
    <dbReference type="NCBI Taxonomy" id="70667"/>
    <lineage>
        <taxon>Eukaryota</taxon>
        <taxon>Metazoa</taxon>
        <taxon>Spiralia</taxon>
        <taxon>Lophotrochozoa</taxon>
        <taxon>Platyhelminthes</taxon>
        <taxon>Cestoda</taxon>
        <taxon>Eucestoda</taxon>
        <taxon>Diphyllobothriidea</taxon>
        <taxon>Diphyllobothriidae</taxon>
        <taxon>Schistocephalus</taxon>
    </lineage>
</organism>
<sequence length="209" mass="23219">MTTPTTDNNFIDAPPPMITDTILPPPPPAPITVMNTTYDRTLTSHMKLVGTCKYIAQRLANWCLEHQNTAENAASNAFTVPAHLLTAWGCLFTCASTKAKSIVMPTHITRLTHPPTLPAVLPGARLTVPAAKPSQTQHLSTYPLLVGIAHAHHASAWSVTFHSIAQRLVNQFQEHKYTRPTRLNCPHCPRIFTRRIGLYVRMRPHGNLR</sequence>